<name>A0A2M7AVT2_9BACT</name>
<feature type="binding site" evidence="15">
    <location>
        <position position="258"/>
    </location>
    <ligand>
        <name>L-serine</name>
        <dbReference type="ChEBI" id="CHEBI:33384"/>
    </ligand>
</feature>
<keyword evidence="6 18" id="KW-0436">Ligase</keyword>
<evidence type="ECO:0000256" key="8">
    <source>
        <dbReference type="ARBA" id="ARBA00022840"/>
    </source>
</evidence>
<sequence>MLDIKFIRENKKLLEKVCQAKNVKLDLDRLLVLDEKRCTLIQQAENMRAEQKKLGKDDIEKAKELKEKVRPLAEELVDIESAYNDLMYLVPNVYDPATPEAKDDSGNKEIEKWGEPTKFDFKPKSHVELGETLDLIDFERGVKTSGFRGYYLKNEAVLLHFAMLWHALLKMVEKDFTPMLTPTIVREFALVGSGHFPFGKDEVYQIANPGKLADGEMIKDPAYLAGTSEPSLLAYFANSVWVEKDLPIKVCGFSPCYRSEVGSYGKDAKGLYRLHEFMKVEQVVFCRADVEESNKWLDQMCQYSREILEELKLPYRVLQICTGDMGAGKYKMYDLETWMPSRGAYGETHSDSNLTDWQTRRLNIKYKTKDGEKKFVYALNNTVLASPRILIAVLENYQQKDGSILVPKVLQKYLPFKEIRAKK</sequence>
<organism evidence="18 19">
    <name type="scientific">Candidatus Portnoybacteria bacterium CG06_land_8_20_14_3_00_39_12</name>
    <dbReference type="NCBI Taxonomy" id="1974809"/>
    <lineage>
        <taxon>Bacteria</taxon>
        <taxon>Candidatus Portnoyibacteriota</taxon>
    </lineage>
</organism>
<evidence type="ECO:0000256" key="15">
    <source>
        <dbReference type="PIRSR" id="PIRSR001529-1"/>
    </source>
</evidence>
<comment type="similarity">
    <text evidence="3">Belongs to the class-II aminoacyl-tRNA synthetase family. Type-1 seryl-tRNA synthetase subfamily.</text>
</comment>
<dbReference type="Pfam" id="PF00587">
    <property type="entry name" value="tRNA-synt_2b"/>
    <property type="match status" value="1"/>
</dbReference>
<comment type="pathway">
    <text evidence="2">Aminoacyl-tRNA biosynthesis; selenocysteinyl-tRNA(Sec) biosynthesis; L-seryl-tRNA(Sec) from L-serine and tRNA(Sec): step 1/1.</text>
</comment>
<accession>A0A2M7AVT2</accession>
<feature type="binding site" evidence="16">
    <location>
        <begin position="347"/>
        <end position="350"/>
    </location>
    <ligand>
        <name>ATP</name>
        <dbReference type="ChEBI" id="CHEBI:30616"/>
    </ligand>
</feature>
<feature type="domain" description="Aminoacyl-transfer RNA synthetases class-II family profile" evidence="17">
    <location>
        <begin position="171"/>
        <end position="407"/>
    </location>
</feature>
<dbReference type="GO" id="GO:0005524">
    <property type="term" value="F:ATP binding"/>
    <property type="evidence" value="ECO:0007669"/>
    <property type="project" value="UniProtKB-KW"/>
</dbReference>
<comment type="catalytic activity">
    <reaction evidence="13">
        <text>tRNA(Ser) + L-serine + ATP = L-seryl-tRNA(Ser) + AMP + diphosphate + H(+)</text>
        <dbReference type="Rhea" id="RHEA:12292"/>
        <dbReference type="Rhea" id="RHEA-COMP:9669"/>
        <dbReference type="Rhea" id="RHEA-COMP:9703"/>
        <dbReference type="ChEBI" id="CHEBI:15378"/>
        <dbReference type="ChEBI" id="CHEBI:30616"/>
        <dbReference type="ChEBI" id="CHEBI:33019"/>
        <dbReference type="ChEBI" id="CHEBI:33384"/>
        <dbReference type="ChEBI" id="CHEBI:78442"/>
        <dbReference type="ChEBI" id="CHEBI:78533"/>
        <dbReference type="ChEBI" id="CHEBI:456215"/>
        <dbReference type="EC" id="6.1.1.11"/>
    </reaction>
</comment>
<dbReference type="CDD" id="cd00770">
    <property type="entry name" value="SerRS_core"/>
    <property type="match status" value="1"/>
</dbReference>
<dbReference type="Pfam" id="PF02403">
    <property type="entry name" value="Seryl_tRNA_N"/>
    <property type="match status" value="1"/>
</dbReference>
<dbReference type="PANTHER" id="PTHR43697:SF1">
    <property type="entry name" value="SERINE--TRNA LIGASE"/>
    <property type="match status" value="1"/>
</dbReference>
<comment type="catalytic activity">
    <reaction evidence="12">
        <text>tRNA(Sec) + L-serine + ATP = L-seryl-tRNA(Sec) + AMP + diphosphate + H(+)</text>
        <dbReference type="Rhea" id="RHEA:42580"/>
        <dbReference type="Rhea" id="RHEA-COMP:9742"/>
        <dbReference type="Rhea" id="RHEA-COMP:10128"/>
        <dbReference type="ChEBI" id="CHEBI:15378"/>
        <dbReference type="ChEBI" id="CHEBI:30616"/>
        <dbReference type="ChEBI" id="CHEBI:33019"/>
        <dbReference type="ChEBI" id="CHEBI:33384"/>
        <dbReference type="ChEBI" id="CHEBI:78442"/>
        <dbReference type="ChEBI" id="CHEBI:78533"/>
        <dbReference type="ChEBI" id="CHEBI:456215"/>
        <dbReference type="EC" id="6.1.1.11"/>
    </reaction>
</comment>
<dbReference type="PROSITE" id="PS50862">
    <property type="entry name" value="AA_TRNA_LIGASE_II"/>
    <property type="match status" value="1"/>
</dbReference>
<evidence type="ECO:0000256" key="10">
    <source>
        <dbReference type="ARBA" id="ARBA00023146"/>
    </source>
</evidence>
<keyword evidence="7" id="KW-0547">Nucleotide-binding</keyword>
<evidence type="ECO:0000256" key="9">
    <source>
        <dbReference type="ARBA" id="ARBA00022917"/>
    </source>
</evidence>
<dbReference type="InterPro" id="IPR002317">
    <property type="entry name" value="Ser-tRNA-ligase_type_1"/>
</dbReference>
<evidence type="ECO:0000313" key="19">
    <source>
        <dbReference type="Proteomes" id="UP000228775"/>
    </source>
</evidence>
<evidence type="ECO:0000256" key="3">
    <source>
        <dbReference type="ARBA" id="ARBA00010728"/>
    </source>
</evidence>
<dbReference type="PRINTS" id="PR00981">
    <property type="entry name" value="TRNASYNTHSER"/>
</dbReference>
<evidence type="ECO:0000256" key="2">
    <source>
        <dbReference type="ARBA" id="ARBA00005045"/>
    </source>
</evidence>
<dbReference type="GO" id="GO:0004828">
    <property type="term" value="F:serine-tRNA ligase activity"/>
    <property type="evidence" value="ECO:0007669"/>
    <property type="project" value="UniProtKB-UniRule"/>
</dbReference>
<dbReference type="InterPro" id="IPR033729">
    <property type="entry name" value="SerRS_core"/>
</dbReference>
<feature type="binding site" evidence="16">
    <location>
        <begin position="258"/>
        <end position="260"/>
    </location>
    <ligand>
        <name>ATP</name>
        <dbReference type="ChEBI" id="CHEBI:30616"/>
    </ligand>
</feature>
<dbReference type="InterPro" id="IPR015866">
    <property type="entry name" value="Ser-tRNA-synth_1_N"/>
</dbReference>
<dbReference type="InterPro" id="IPR002314">
    <property type="entry name" value="aa-tRNA-synt_IIb"/>
</dbReference>
<dbReference type="PIRSF" id="PIRSF001529">
    <property type="entry name" value="Ser-tRNA-synth_IIa"/>
    <property type="match status" value="1"/>
</dbReference>
<keyword evidence="5" id="KW-0963">Cytoplasm</keyword>
<protein>
    <recommendedName>
        <fullName evidence="11 14">Serine--tRNA ligase</fullName>
        <ecNumber evidence="4 14">6.1.1.11</ecNumber>
    </recommendedName>
</protein>
<gene>
    <name evidence="18" type="ORF">COS76_04505</name>
</gene>
<evidence type="ECO:0000256" key="14">
    <source>
        <dbReference type="NCBIfam" id="TIGR00414"/>
    </source>
</evidence>
<dbReference type="GO" id="GO:0005737">
    <property type="term" value="C:cytoplasm"/>
    <property type="evidence" value="ECO:0007669"/>
    <property type="project" value="UniProtKB-SubCell"/>
</dbReference>
<dbReference type="EC" id="6.1.1.11" evidence="4 14"/>
<dbReference type="Gene3D" id="1.10.287.40">
    <property type="entry name" value="Serine-tRNA synthetase, tRNA binding domain"/>
    <property type="match status" value="1"/>
</dbReference>
<dbReference type="PANTHER" id="PTHR43697">
    <property type="entry name" value="SERYL-TRNA SYNTHETASE"/>
    <property type="match status" value="1"/>
</dbReference>
<dbReference type="EMBL" id="PEVY01000096">
    <property type="protein sequence ID" value="PIU74731.1"/>
    <property type="molecule type" value="Genomic_DNA"/>
</dbReference>
<dbReference type="InterPro" id="IPR006195">
    <property type="entry name" value="aa-tRNA-synth_II"/>
</dbReference>
<keyword evidence="8 16" id="KW-0067">ATP-binding</keyword>
<dbReference type="NCBIfam" id="TIGR00414">
    <property type="entry name" value="serS"/>
    <property type="match status" value="1"/>
</dbReference>
<dbReference type="SUPFAM" id="SSF55681">
    <property type="entry name" value="Class II aaRS and biotin synthetases"/>
    <property type="match status" value="1"/>
</dbReference>
<evidence type="ECO:0000256" key="1">
    <source>
        <dbReference type="ARBA" id="ARBA00004496"/>
    </source>
</evidence>
<evidence type="ECO:0000313" key="18">
    <source>
        <dbReference type="EMBL" id="PIU74731.1"/>
    </source>
</evidence>
<dbReference type="Gene3D" id="3.30.930.10">
    <property type="entry name" value="Bira Bifunctional Protein, Domain 2"/>
    <property type="match status" value="1"/>
</dbReference>
<dbReference type="SUPFAM" id="SSF46589">
    <property type="entry name" value="tRNA-binding arm"/>
    <property type="match status" value="1"/>
</dbReference>
<dbReference type="InterPro" id="IPR042103">
    <property type="entry name" value="SerRS_1_N_sf"/>
</dbReference>
<feature type="binding site" evidence="15">
    <location>
        <position position="281"/>
    </location>
    <ligand>
        <name>L-serine</name>
        <dbReference type="ChEBI" id="CHEBI:33384"/>
    </ligand>
</feature>
<dbReference type="InterPro" id="IPR010978">
    <property type="entry name" value="tRNA-bd_arm"/>
</dbReference>
<evidence type="ECO:0000256" key="5">
    <source>
        <dbReference type="ARBA" id="ARBA00022490"/>
    </source>
</evidence>
<feature type="binding site" evidence="15">
    <location>
        <position position="227"/>
    </location>
    <ligand>
        <name>L-serine</name>
        <dbReference type="ChEBI" id="CHEBI:33384"/>
    </ligand>
</feature>
<feature type="site" description="Important for serine binding" evidence="15">
    <location>
        <position position="382"/>
    </location>
</feature>
<evidence type="ECO:0000259" key="17">
    <source>
        <dbReference type="PROSITE" id="PS50862"/>
    </source>
</evidence>
<dbReference type="GO" id="GO:0006434">
    <property type="term" value="P:seryl-tRNA aminoacylation"/>
    <property type="evidence" value="ECO:0007669"/>
    <property type="project" value="UniProtKB-UniRule"/>
</dbReference>
<evidence type="ECO:0000256" key="16">
    <source>
        <dbReference type="PIRSR" id="PIRSR001529-2"/>
    </source>
</evidence>
<evidence type="ECO:0000256" key="4">
    <source>
        <dbReference type="ARBA" id="ARBA00012840"/>
    </source>
</evidence>
<keyword evidence="10" id="KW-0030">Aminoacyl-tRNA synthetase</keyword>
<evidence type="ECO:0000256" key="6">
    <source>
        <dbReference type="ARBA" id="ARBA00022598"/>
    </source>
</evidence>
<evidence type="ECO:0000256" key="7">
    <source>
        <dbReference type="ARBA" id="ARBA00022741"/>
    </source>
</evidence>
<dbReference type="Proteomes" id="UP000228775">
    <property type="component" value="Unassembled WGS sequence"/>
</dbReference>
<evidence type="ECO:0000256" key="11">
    <source>
        <dbReference type="ARBA" id="ARBA00039158"/>
    </source>
</evidence>
<feature type="binding site" evidence="15">
    <location>
        <position position="380"/>
    </location>
    <ligand>
        <name>L-serine</name>
        <dbReference type="ChEBI" id="CHEBI:33384"/>
    </ligand>
</feature>
<reference evidence="19" key="1">
    <citation type="submission" date="2017-09" db="EMBL/GenBank/DDBJ databases">
        <title>Depth-based differentiation of microbial function through sediment-hosted aquifers and enrichment of novel symbionts in the deep terrestrial subsurface.</title>
        <authorList>
            <person name="Probst A.J."/>
            <person name="Ladd B."/>
            <person name="Jarett J.K."/>
            <person name="Geller-Mcgrath D.E."/>
            <person name="Sieber C.M.K."/>
            <person name="Emerson J.B."/>
            <person name="Anantharaman K."/>
            <person name="Thomas B.C."/>
            <person name="Malmstrom R."/>
            <person name="Stieglmeier M."/>
            <person name="Klingl A."/>
            <person name="Woyke T."/>
            <person name="Ryan C.M."/>
            <person name="Banfield J.F."/>
        </authorList>
    </citation>
    <scope>NUCLEOTIDE SEQUENCE [LARGE SCALE GENOMIC DNA]</scope>
</reference>
<proteinExistence type="inferred from homology"/>
<evidence type="ECO:0000256" key="13">
    <source>
        <dbReference type="ARBA" id="ARBA00048823"/>
    </source>
</evidence>
<dbReference type="InterPro" id="IPR045864">
    <property type="entry name" value="aa-tRNA-synth_II/BPL/LPL"/>
</dbReference>
<keyword evidence="9" id="KW-0648">Protein biosynthesis</keyword>
<dbReference type="AlphaFoldDB" id="A0A2M7AVT2"/>
<comment type="caution">
    <text evidence="18">The sequence shown here is derived from an EMBL/GenBank/DDBJ whole genome shotgun (WGS) entry which is preliminary data.</text>
</comment>
<evidence type="ECO:0000256" key="12">
    <source>
        <dbReference type="ARBA" id="ARBA00047929"/>
    </source>
</evidence>
<comment type="subcellular location">
    <subcellularLocation>
        <location evidence="1">Cytoplasm</location>
    </subcellularLocation>
</comment>